<name>A0A6J7JHM2_9ZZZZ</name>
<organism evidence="2">
    <name type="scientific">freshwater metagenome</name>
    <dbReference type="NCBI Taxonomy" id="449393"/>
    <lineage>
        <taxon>unclassified sequences</taxon>
        <taxon>metagenomes</taxon>
        <taxon>ecological metagenomes</taxon>
    </lineage>
</organism>
<sequence length="479" mass="50567">MRRGRGGRRGPAEAPDRGLATDERRPGRGTGAGERPAPPRLRRLHGDGVARGLLPQDGGERDVAGREPAAQRALQVEHGPARARVLRDGAVDRVEDDVGQVGPARAQRRDVRVGAHERVGPLRPAGGVLADEGLVQDHAERPEVAGLVALAAREALGRHVGEGADDAALPGLLLELRRPGDPEVRELRGRHVRVGGRGTAAVAAVDARERVRRDEDVPGRDVAVDDPVVVRVTQGDAERDADLQQLVVGVGVVADRAAQRVAGDELRDEPGAALGAREPVGGHHGRVPQAGGGPALAERAVSAVVRQALQRDEAPEVAVLGHPHGPRAPAPEDADERVAPEHDVPGPAVAAGERPQPRGGRGRVVHHRRGDGRGRGVRGAVRSGGGCGSRAHGAVFAPVRDTPPKRDAIRGAARARWRDPCRRSAARPVCRCSRKEGLAVHRTKRQARPSVASLGTRPHASLPPSPGAPRVVLRRRRLR</sequence>
<reference evidence="2" key="1">
    <citation type="submission" date="2020-05" db="EMBL/GenBank/DDBJ databases">
        <authorList>
            <person name="Chiriac C."/>
            <person name="Salcher M."/>
            <person name="Ghai R."/>
            <person name="Kavagutti S V."/>
        </authorList>
    </citation>
    <scope>NUCLEOTIDE SEQUENCE</scope>
</reference>
<dbReference type="AlphaFoldDB" id="A0A6J7JHM2"/>
<feature type="region of interest" description="Disordered" evidence="1">
    <location>
        <begin position="319"/>
        <end position="389"/>
    </location>
</feature>
<proteinExistence type="predicted"/>
<feature type="region of interest" description="Disordered" evidence="1">
    <location>
        <begin position="1"/>
        <end position="80"/>
    </location>
</feature>
<protein>
    <submittedName>
        <fullName evidence="2">Unannotated protein</fullName>
    </submittedName>
</protein>
<dbReference type="EMBL" id="CAFBMK010000259">
    <property type="protein sequence ID" value="CAB4942826.1"/>
    <property type="molecule type" value="Genomic_DNA"/>
</dbReference>
<gene>
    <name evidence="2" type="ORF">UFOPK3564_03051</name>
</gene>
<evidence type="ECO:0000256" key="1">
    <source>
        <dbReference type="SAM" id="MobiDB-lite"/>
    </source>
</evidence>
<accession>A0A6J7JHM2</accession>
<feature type="compositionally biased region" description="Basic and acidic residues" evidence="1">
    <location>
        <begin position="10"/>
        <end position="26"/>
    </location>
</feature>
<evidence type="ECO:0000313" key="2">
    <source>
        <dbReference type="EMBL" id="CAB4942826.1"/>
    </source>
</evidence>
<feature type="compositionally biased region" description="Basic residues" evidence="1">
    <location>
        <begin position="360"/>
        <end position="370"/>
    </location>
</feature>
<feature type="region of interest" description="Disordered" evidence="1">
    <location>
        <begin position="437"/>
        <end position="479"/>
    </location>
</feature>